<dbReference type="AlphaFoldDB" id="A0A6G1QA84"/>
<gene>
    <name evidence="2" type="ORF">EXN66_Car015238</name>
</gene>
<evidence type="ECO:0000313" key="3">
    <source>
        <dbReference type="Proteomes" id="UP000503349"/>
    </source>
</evidence>
<reference evidence="2 3" key="1">
    <citation type="submission" date="2019-02" db="EMBL/GenBank/DDBJ databases">
        <title>Opniocepnalus argus genome.</title>
        <authorList>
            <person name="Zhou C."/>
            <person name="Xiao S."/>
        </authorList>
    </citation>
    <scope>NUCLEOTIDE SEQUENCE [LARGE SCALE GENOMIC DNA]</scope>
    <source>
        <strain evidence="2">OARG1902GOOAL</strain>
        <tissue evidence="2">Muscle</tissue>
    </source>
</reference>
<dbReference type="EMBL" id="CM015726">
    <property type="protein sequence ID" value="KAF3699551.1"/>
    <property type="molecule type" value="Genomic_DNA"/>
</dbReference>
<keyword evidence="1" id="KW-0472">Membrane</keyword>
<keyword evidence="1" id="KW-0812">Transmembrane</keyword>
<feature type="transmembrane region" description="Helical" evidence="1">
    <location>
        <begin position="20"/>
        <end position="37"/>
    </location>
</feature>
<sequence length="53" mass="6316">MFLMFYFWLTSNVSLSFYDSRLYLLCLGAISIFFLSVKSLQLERPARTFSTYQ</sequence>
<keyword evidence="1" id="KW-1133">Transmembrane helix</keyword>
<protein>
    <submittedName>
        <fullName evidence="2">Uncharacterized protein</fullName>
    </submittedName>
</protein>
<proteinExistence type="predicted"/>
<reference evidence="3" key="2">
    <citation type="submission" date="2019-02" db="EMBL/GenBank/DDBJ databases">
        <title>Opniocepnalus argus Var Kimnra genome.</title>
        <authorList>
            <person name="Zhou C."/>
            <person name="Xiao S."/>
        </authorList>
    </citation>
    <scope>NUCLEOTIDE SEQUENCE [LARGE SCALE GENOMIC DNA]</scope>
</reference>
<organism evidence="2 3">
    <name type="scientific">Channa argus</name>
    <name type="common">Northern snakehead</name>
    <name type="synonym">Ophicephalus argus</name>
    <dbReference type="NCBI Taxonomy" id="215402"/>
    <lineage>
        <taxon>Eukaryota</taxon>
        <taxon>Metazoa</taxon>
        <taxon>Chordata</taxon>
        <taxon>Craniata</taxon>
        <taxon>Vertebrata</taxon>
        <taxon>Euteleostomi</taxon>
        <taxon>Actinopterygii</taxon>
        <taxon>Neopterygii</taxon>
        <taxon>Teleostei</taxon>
        <taxon>Neoteleostei</taxon>
        <taxon>Acanthomorphata</taxon>
        <taxon>Anabantaria</taxon>
        <taxon>Anabantiformes</taxon>
        <taxon>Channoidei</taxon>
        <taxon>Channidae</taxon>
        <taxon>Channa</taxon>
    </lineage>
</organism>
<accession>A0A6G1QA84</accession>
<evidence type="ECO:0000313" key="2">
    <source>
        <dbReference type="EMBL" id="KAF3699551.1"/>
    </source>
</evidence>
<dbReference type="Proteomes" id="UP000503349">
    <property type="component" value="Chromosome 15"/>
</dbReference>
<name>A0A6G1QA84_CHAAH</name>
<evidence type="ECO:0000256" key="1">
    <source>
        <dbReference type="SAM" id="Phobius"/>
    </source>
</evidence>
<keyword evidence="3" id="KW-1185">Reference proteome</keyword>